<organism evidence="1 2">
    <name type="scientific">Methyloversatilis universalis (strain ATCC BAA-1314 / DSM 25237 / JCM 13912 / CCUG 52030 / FAM5)</name>
    <dbReference type="NCBI Taxonomy" id="1000565"/>
    <lineage>
        <taxon>Bacteria</taxon>
        <taxon>Pseudomonadati</taxon>
        <taxon>Pseudomonadota</taxon>
        <taxon>Betaproteobacteria</taxon>
        <taxon>Nitrosomonadales</taxon>
        <taxon>Sterolibacteriaceae</taxon>
        <taxon>Methyloversatilis</taxon>
    </lineage>
</organism>
<name>F5RE55_METUF</name>
<dbReference type="STRING" id="1000565.METUNv1_02573"/>
<dbReference type="eggNOG" id="ENOG5033FH1">
    <property type="taxonomic scope" value="Bacteria"/>
</dbReference>
<dbReference type="InterPro" id="IPR038287">
    <property type="entry name" value="Cse2_sf"/>
</dbReference>
<proteinExistence type="predicted"/>
<gene>
    <name evidence="1" type="ORF">METUNv1_02573</name>
</gene>
<protein>
    <submittedName>
        <fullName evidence="1">CRISPR-associated protein, Cse2 family</fullName>
    </submittedName>
</protein>
<dbReference type="InterPro" id="IPR013382">
    <property type="entry name" value="CRISPR-assoc_prot_Cse2"/>
</dbReference>
<evidence type="ECO:0000313" key="2">
    <source>
        <dbReference type="Proteomes" id="UP000005019"/>
    </source>
</evidence>
<dbReference type="NCBIfam" id="TIGR02548">
    <property type="entry name" value="casB_cse2"/>
    <property type="match status" value="1"/>
</dbReference>
<dbReference type="OrthoDB" id="333835at2"/>
<dbReference type="CDD" id="cd09731">
    <property type="entry name" value="Cse2_I-E"/>
    <property type="match status" value="1"/>
</dbReference>
<dbReference type="EMBL" id="AFHG01000052">
    <property type="protein sequence ID" value="EGK71186.1"/>
    <property type="molecule type" value="Genomic_DNA"/>
</dbReference>
<keyword evidence="2" id="KW-1185">Reference proteome</keyword>
<reference evidence="1 2" key="1">
    <citation type="journal article" date="2011" name="J. Bacteriol.">
        <title>Genome sequence of Methyloversatilis universalis FAM5T, a methylotrophic representative of the order Rhodocyclales.</title>
        <authorList>
            <person name="Kittichotirat W."/>
            <person name="Good N.M."/>
            <person name="Hall R."/>
            <person name="Bringel F."/>
            <person name="Lajus A."/>
            <person name="Medigue C."/>
            <person name="Smalley N.E."/>
            <person name="Beck D."/>
            <person name="Bumgarner R."/>
            <person name="Vuilleumier S."/>
            <person name="Kalyuzhnaya M.G."/>
        </authorList>
    </citation>
    <scope>NUCLEOTIDE SEQUENCE [LARGE SCALE GENOMIC DNA]</scope>
    <source>
        <strain evidence="2">ATCC BAA-1314 / JCM 13912 / FAM5</strain>
    </source>
</reference>
<comment type="caution">
    <text evidence="1">The sequence shown here is derived from an EMBL/GenBank/DDBJ whole genome shotgun (WGS) entry which is preliminary data.</text>
</comment>
<accession>F5RE55</accession>
<dbReference type="Proteomes" id="UP000005019">
    <property type="component" value="Unassembled WGS sequence"/>
</dbReference>
<sequence>MLRPLKLEELRMSDRFSRDNAIGKVLLNWWQGLADDRASRAVLRRAGNTTAVVLSAPYQHLFRRLSAAGWKEDGASPANDRLAAAIGLLVHVEQDGPLSPAKAMSHKASGEEQPAVSELRFMRLLESDSPDSLLTGLRRVLPLMEQRVDVIELVNDVLFWGDKVKKKWAYDYEWPART</sequence>
<dbReference type="Gene3D" id="1.10.520.40">
    <property type="entry name" value="CRISPR-associated protein Cse2"/>
    <property type="match status" value="1"/>
</dbReference>
<dbReference type="Pfam" id="PF09485">
    <property type="entry name" value="CRISPR_Cse2"/>
    <property type="match status" value="1"/>
</dbReference>
<dbReference type="AlphaFoldDB" id="F5RE55"/>
<dbReference type="RefSeq" id="WP_008062258.1">
    <property type="nucleotide sequence ID" value="NZ_AFHG01000052.1"/>
</dbReference>
<evidence type="ECO:0000313" key="1">
    <source>
        <dbReference type="EMBL" id="EGK71186.1"/>
    </source>
</evidence>